<organism evidence="1 2">
    <name type="scientific">Halodesulfovibrio marinisediminis DSM 17456</name>
    <dbReference type="NCBI Taxonomy" id="1121457"/>
    <lineage>
        <taxon>Bacteria</taxon>
        <taxon>Pseudomonadati</taxon>
        <taxon>Thermodesulfobacteriota</taxon>
        <taxon>Desulfovibrionia</taxon>
        <taxon>Desulfovibrionales</taxon>
        <taxon>Desulfovibrionaceae</taxon>
        <taxon>Halodesulfovibrio</taxon>
    </lineage>
</organism>
<evidence type="ECO:0000313" key="2">
    <source>
        <dbReference type="Proteomes" id="UP000184694"/>
    </source>
</evidence>
<protein>
    <submittedName>
        <fullName evidence="1">Uncharacterized protein</fullName>
    </submittedName>
</protein>
<evidence type="ECO:0000313" key="1">
    <source>
        <dbReference type="EMBL" id="SIN80371.1"/>
    </source>
</evidence>
<reference evidence="2" key="1">
    <citation type="submission" date="2016-11" db="EMBL/GenBank/DDBJ databases">
        <authorList>
            <person name="Varghese N."/>
            <person name="Submissions S."/>
        </authorList>
    </citation>
    <scope>NUCLEOTIDE SEQUENCE [LARGE SCALE GENOMIC DNA]</scope>
    <source>
        <strain evidence="2">DSM 17456</strain>
    </source>
</reference>
<dbReference type="STRING" id="1121457.SAMN02745161_0862"/>
<gene>
    <name evidence="1" type="ORF">SAMN02745161_0862</name>
</gene>
<dbReference type="Proteomes" id="UP000184694">
    <property type="component" value="Unassembled WGS sequence"/>
</dbReference>
<dbReference type="RefSeq" id="WP_074215694.1">
    <property type="nucleotide sequence ID" value="NZ_FSRG01000003.1"/>
</dbReference>
<proteinExistence type="predicted"/>
<keyword evidence="2" id="KW-1185">Reference proteome</keyword>
<sequence length="97" mass="11206">MDAFRQEQSGVLQKVLGVLVPYERDEHFNILKVSIACAGEREVVVENLPQHIQLLEFLREPILLEGLVTRNGNIETINVKRVIPFVKSEFFNSRKMK</sequence>
<dbReference type="OrthoDB" id="5465417at2"/>
<dbReference type="AlphaFoldDB" id="A0A1N6EBM4"/>
<accession>A0A1N6EBM4</accession>
<dbReference type="EMBL" id="FSRG01000003">
    <property type="protein sequence ID" value="SIN80371.1"/>
    <property type="molecule type" value="Genomic_DNA"/>
</dbReference>
<name>A0A1N6EBM4_9BACT</name>